<dbReference type="AlphaFoldDB" id="A0AAV2PTC5"/>
<accession>A0AAV2PTC5</accession>
<evidence type="ECO:0000256" key="2">
    <source>
        <dbReference type="ARBA" id="ARBA00007653"/>
    </source>
</evidence>
<dbReference type="SMART" id="SM01228">
    <property type="entry name" value="GIDA_assoc_3"/>
    <property type="match status" value="1"/>
</dbReference>
<dbReference type="EMBL" id="CAXKWB010001464">
    <property type="protein sequence ID" value="CAL4064408.1"/>
    <property type="molecule type" value="Genomic_DNA"/>
</dbReference>
<dbReference type="InterPro" id="IPR004416">
    <property type="entry name" value="MnmG"/>
</dbReference>
<dbReference type="GO" id="GO:0050660">
    <property type="term" value="F:flavin adenine dinucleotide binding"/>
    <property type="evidence" value="ECO:0007669"/>
    <property type="project" value="InterPro"/>
</dbReference>
<comment type="cofactor">
    <cofactor evidence="1">
        <name>FAD</name>
        <dbReference type="ChEBI" id="CHEBI:57692"/>
    </cofactor>
</comment>
<dbReference type="FunFam" id="3.50.50.60:FF:000002">
    <property type="entry name" value="tRNA uridine 5-carboxymethylaminomethyl modification enzyme MnmG"/>
    <property type="match status" value="1"/>
</dbReference>
<keyword evidence="3" id="KW-0285">Flavoprotein</keyword>
<dbReference type="Proteomes" id="UP001497623">
    <property type="component" value="Unassembled WGS sequence"/>
</dbReference>
<keyword evidence="4" id="KW-0274">FAD</keyword>
<dbReference type="FunFam" id="3.50.50.60:FF:000082">
    <property type="entry name" value="protein MTO1 homolog, mitochondrial isoform X1"/>
    <property type="match status" value="1"/>
</dbReference>
<proteinExistence type="inferred from homology"/>
<dbReference type="InterPro" id="IPR020595">
    <property type="entry name" value="MnmG-rel_CS"/>
</dbReference>
<dbReference type="GO" id="GO:0030488">
    <property type="term" value="P:tRNA methylation"/>
    <property type="evidence" value="ECO:0007669"/>
    <property type="project" value="TreeGrafter"/>
</dbReference>
<dbReference type="InterPro" id="IPR040131">
    <property type="entry name" value="MnmG_N"/>
</dbReference>
<dbReference type="InterPro" id="IPR026904">
    <property type="entry name" value="MnmG_C"/>
</dbReference>
<dbReference type="InterPro" id="IPR036188">
    <property type="entry name" value="FAD/NAD-bd_sf"/>
</dbReference>
<evidence type="ECO:0000259" key="5">
    <source>
        <dbReference type="SMART" id="SM01228"/>
    </source>
</evidence>
<dbReference type="Gene3D" id="3.50.50.60">
    <property type="entry name" value="FAD/NAD(P)-binding domain"/>
    <property type="match status" value="2"/>
</dbReference>
<dbReference type="GO" id="GO:0005829">
    <property type="term" value="C:cytosol"/>
    <property type="evidence" value="ECO:0007669"/>
    <property type="project" value="TreeGrafter"/>
</dbReference>
<dbReference type="InterPro" id="IPR044920">
    <property type="entry name" value="MnmG_C_subdom_sf"/>
</dbReference>
<comment type="caution">
    <text evidence="6">The sequence shown here is derived from an EMBL/GenBank/DDBJ whole genome shotgun (WGS) entry which is preliminary data.</text>
</comment>
<evidence type="ECO:0000313" key="6">
    <source>
        <dbReference type="EMBL" id="CAL4064408.1"/>
    </source>
</evidence>
<name>A0AAV2PTC5_MEGNR</name>
<dbReference type="PROSITE" id="PS01281">
    <property type="entry name" value="GIDA_2"/>
    <property type="match status" value="1"/>
</dbReference>
<dbReference type="PANTHER" id="PTHR11806">
    <property type="entry name" value="GLUCOSE INHIBITED DIVISION PROTEIN A"/>
    <property type="match status" value="1"/>
</dbReference>
<dbReference type="HAMAP" id="MF_00129">
    <property type="entry name" value="MnmG_GidA"/>
    <property type="match status" value="1"/>
</dbReference>
<comment type="similarity">
    <text evidence="2">Belongs to the MnmG family.</text>
</comment>
<dbReference type="NCBIfam" id="TIGR00136">
    <property type="entry name" value="mnmG_gidA"/>
    <property type="match status" value="1"/>
</dbReference>
<dbReference type="SUPFAM" id="SSF51905">
    <property type="entry name" value="FAD/NAD(P)-binding domain"/>
    <property type="match status" value="1"/>
</dbReference>
<dbReference type="Pfam" id="PF21680">
    <property type="entry name" value="GIDA_C_1st"/>
    <property type="match status" value="1"/>
</dbReference>
<protein>
    <recommendedName>
        <fullName evidence="5">tRNA uridine 5-carboxymethylaminomethyl modification enzyme C-terminal subdomain domain-containing protein</fullName>
    </recommendedName>
</protein>
<sequence>MLQLRKVPSHLYIRKFCKNAAEKKYDVIVVGGGHAGTEACSASARCGAKTLLITHKKSTVGEMSCNPSFGGIGKGHLMREVDALDGLCGRICDMSGVHYKILNRKKGPAVWGYRAQIDRNLYKKNLQEELFQTENLNVMEGTVEDLILQDSTSEQNGQAAQTIGIILGDGRRIFCNSVVLTTGTFLRGSINIGLDVRPAGRMNDAPAIGLAKTLENLGFSIGRLKTGTPPRLDKNTIDFSVCLKQTPDNPPSPFSFINDSVWIKSSDQLNCHITYTTPEVEKLIRDTIHLNRHVQEEVNGPRYCPSVESKVMRFSGRSHQVWLEPEGLESGLIYPQGLSCTMPPEYQQKLINLIPGLQHCEVVTPGYGVEYDYIDPRELNPHLETHKIRGLFFAGQINGTTGYEEAAAQGILSGINAAANAKQQDGLKIDRTEAYIGVLTDDLTTQGTSEPYRMFTSRAEFRLLLRPDNADLRLTEKGYRAGCVSTERYNKYLQVREAIKSGLDLLREDVRSIKKWSTLLGLPESKGQMLKSALEVLGFANWNITMEHLAKVDPVYRNIATNESMASRLKIEAMYARSVAAISDELDAVRRDQGLFIPKDMDYYSPSINISNEVREKLSQARPDTIAAASRVQGITPAALVLLLRHVKRHNQNYAYLP</sequence>
<dbReference type="Pfam" id="PF13932">
    <property type="entry name" value="SAM_GIDA_C"/>
    <property type="match status" value="1"/>
</dbReference>
<dbReference type="InterPro" id="IPR002218">
    <property type="entry name" value="MnmG-rel"/>
</dbReference>
<dbReference type="FunFam" id="1.10.150.570:FF:000001">
    <property type="entry name" value="tRNA uridine 5-carboxymethylaminomethyl modification enzyme MnmG"/>
    <property type="match status" value="1"/>
</dbReference>
<dbReference type="GO" id="GO:0005739">
    <property type="term" value="C:mitochondrion"/>
    <property type="evidence" value="ECO:0007669"/>
    <property type="project" value="GOC"/>
</dbReference>
<dbReference type="InterPro" id="IPR049312">
    <property type="entry name" value="GIDA_C_N"/>
</dbReference>
<organism evidence="6 7">
    <name type="scientific">Meganyctiphanes norvegica</name>
    <name type="common">Northern krill</name>
    <name type="synonym">Thysanopoda norvegica</name>
    <dbReference type="NCBI Taxonomy" id="48144"/>
    <lineage>
        <taxon>Eukaryota</taxon>
        <taxon>Metazoa</taxon>
        <taxon>Ecdysozoa</taxon>
        <taxon>Arthropoda</taxon>
        <taxon>Crustacea</taxon>
        <taxon>Multicrustacea</taxon>
        <taxon>Malacostraca</taxon>
        <taxon>Eumalacostraca</taxon>
        <taxon>Eucarida</taxon>
        <taxon>Euphausiacea</taxon>
        <taxon>Euphausiidae</taxon>
        <taxon>Meganyctiphanes</taxon>
    </lineage>
</organism>
<dbReference type="InterPro" id="IPR047001">
    <property type="entry name" value="MnmG_C_subdom"/>
</dbReference>
<gene>
    <name evidence="6" type="ORF">MNOR_LOCUS4057</name>
</gene>
<reference evidence="6 7" key="1">
    <citation type="submission" date="2024-05" db="EMBL/GenBank/DDBJ databases">
        <authorList>
            <person name="Wallberg A."/>
        </authorList>
    </citation>
    <scope>NUCLEOTIDE SEQUENCE [LARGE SCALE GENOMIC DNA]</scope>
</reference>
<evidence type="ECO:0000256" key="1">
    <source>
        <dbReference type="ARBA" id="ARBA00001974"/>
    </source>
</evidence>
<evidence type="ECO:0000256" key="3">
    <source>
        <dbReference type="ARBA" id="ARBA00022630"/>
    </source>
</evidence>
<evidence type="ECO:0000256" key="4">
    <source>
        <dbReference type="ARBA" id="ARBA00022827"/>
    </source>
</evidence>
<dbReference type="PROSITE" id="PS01280">
    <property type="entry name" value="GIDA_1"/>
    <property type="match status" value="1"/>
</dbReference>
<feature type="domain" description="tRNA uridine 5-carboxymethylaminomethyl modification enzyme C-terminal subdomain" evidence="5">
    <location>
        <begin position="573"/>
        <end position="645"/>
    </location>
</feature>
<dbReference type="Pfam" id="PF01134">
    <property type="entry name" value="GIDA"/>
    <property type="match status" value="1"/>
</dbReference>
<dbReference type="GO" id="GO:0070899">
    <property type="term" value="P:mitochondrial tRNA wobble uridine modification"/>
    <property type="evidence" value="ECO:0007669"/>
    <property type="project" value="UniProtKB-ARBA"/>
</dbReference>
<dbReference type="PANTHER" id="PTHR11806:SF0">
    <property type="entry name" value="PROTEIN MTO1 HOMOLOG, MITOCHONDRIAL"/>
    <property type="match status" value="1"/>
</dbReference>
<keyword evidence="7" id="KW-1185">Reference proteome</keyword>
<dbReference type="Gene3D" id="1.10.150.570">
    <property type="entry name" value="GidA associated domain, C-terminal subdomain"/>
    <property type="match status" value="1"/>
</dbReference>
<evidence type="ECO:0000313" key="7">
    <source>
        <dbReference type="Proteomes" id="UP001497623"/>
    </source>
</evidence>